<protein>
    <submittedName>
        <fullName evidence="1">Uncharacterized protein</fullName>
    </submittedName>
</protein>
<sequence length="122" mass="13460">MSSGTTLPPSYLMRDYILLVSALDGWGEAGTWLLAAQASHWGCLCCVRDREDADALKVLEGLRDELDHLSSFREEEEVALYAYMNGEDMKGEESEDDADGVAVTVIEELNKMAAETFAPPVR</sequence>
<reference evidence="2" key="1">
    <citation type="submission" date="2018-05" db="EMBL/GenBank/DDBJ databases">
        <title>Draft genome sequence of Stemphylium lycopersici strain CIDEFI 213.</title>
        <authorList>
            <person name="Medina R."/>
            <person name="Franco M.E.E."/>
            <person name="Lucentini C.G."/>
            <person name="Saparrat M.C.N."/>
            <person name="Balatti P.A."/>
        </authorList>
    </citation>
    <scope>NUCLEOTIDE SEQUENCE [LARGE SCALE GENOMIC DNA]</scope>
    <source>
        <strain evidence="2">CIDEFI 213</strain>
    </source>
</reference>
<dbReference type="OrthoDB" id="3695605at2759"/>
<comment type="caution">
    <text evidence="1">The sequence shown here is derived from an EMBL/GenBank/DDBJ whole genome shotgun (WGS) entry which is preliminary data.</text>
</comment>
<dbReference type="Proteomes" id="UP000249619">
    <property type="component" value="Unassembled WGS sequence"/>
</dbReference>
<dbReference type="AlphaFoldDB" id="A0A364N6P0"/>
<keyword evidence="2" id="KW-1185">Reference proteome</keyword>
<proteinExistence type="predicted"/>
<dbReference type="EMBL" id="QGDH01000042">
    <property type="protein sequence ID" value="RAR13008.1"/>
    <property type="molecule type" value="Genomic_DNA"/>
</dbReference>
<evidence type="ECO:0000313" key="1">
    <source>
        <dbReference type="EMBL" id="RAR13008.1"/>
    </source>
</evidence>
<evidence type="ECO:0000313" key="2">
    <source>
        <dbReference type="Proteomes" id="UP000249619"/>
    </source>
</evidence>
<gene>
    <name evidence="1" type="ORF">DDE83_003674</name>
</gene>
<name>A0A364N6P0_STELY</name>
<accession>A0A364N6P0</accession>
<organism evidence="1 2">
    <name type="scientific">Stemphylium lycopersici</name>
    <name type="common">Tomato gray leaf spot disease fungus</name>
    <name type="synonym">Thyrospora lycopersici</name>
    <dbReference type="NCBI Taxonomy" id="183478"/>
    <lineage>
        <taxon>Eukaryota</taxon>
        <taxon>Fungi</taxon>
        <taxon>Dikarya</taxon>
        <taxon>Ascomycota</taxon>
        <taxon>Pezizomycotina</taxon>
        <taxon>Dothideomycetes</taxon>
        <taxon>Pleosporomycetidae</taxon>
        <taxon>Pleosporales</taxon>
        <taxon>Pleosporineae</taxon>
        <taxon>Pleosporaceae</taxon>
        <taxon>Stemphylium</taxon>
    </lineage>
</organism>